<comment type="subunit">
    <text evidence="7">Heterohexamer.</text>
</comment>
<keyword evidence="10" id="KW-1185">Reference proteome</keyword>
<evidence type="ECO:0000256" key="7">
    <source>
        <dbReference type="RuleBase" id="RU367043"/>
    </source>
</evidence>
<evidence type="ECO:0000256" key="6">
    <source>
        <dbReference type="ARBA" id="ARBA00023157"/>
    </source>
</evidence>
<dbReference type="SUPFAM" id="SSF144122">
    <property type="entry name" value="Tim10-like"/>
    <property type="match status" value="1"/>
</dbReference>
<organism evidence="9 10">
    <name type="scientific">Pachysolen tannophilus NRRL Y-2460</name>
    <dbReference type="NCBI Taxonomy" id="669874"/>
    <lineage>
        <taxon>Eukaryota</taxon>
        <taxon>Fungi</taxon>
        <taxon>Dikarya</taxon>
        <taxon>Ascomycota</taxon>
        <taxon>Saccharomycotina</taxon>
        <taxon>Pichiomycetes</taxon>
        <taxon>Pachysolenaceae</taxon>
        <taxon>Pachysolen</taxon>
    </lineage>
</organism>
<feature type="domain" description="Tim10-like" evidence="8">
    <location>
        <begin position="22"/>
        <end position="86"/>
    </location>
</feature>
<dbReference type="GO" id="GO:0140318">
    <property type="term" value="F:protein transporter activity"/>
    <property type="evidence" value="ECO:0007669"/>
    <property type="project" value="EnsemblFungi"/>
</dbReference>
<keyword evidence="3 7" id="KW-0653">Protein transport</keyword>
<keyword evidence="6 7" id="KW-1015">Disulfide bond</keyword>
<evidence type="ECO:0000256" key="4">
    <source>
        <dbReference type="ARBA" id="ARBA00023010"/>
    </source>
</evidence>
<gene>
    <name evidence="9" type="ORF">PACTADRAFT_47368</name>
</gene>
<accession>A0A1E4TML1</accession>
<evidence type="ECO:0000256" key="2">
    <source>
        <dbReference type="ARBA" id="ARBA00022792"/>
    </source>
</evidence>
<dbReference type="OrthoDB" id="344165at2759"/>
<keyword evidence="7" id="KW-0813">Transport</keyword>
<keyword evidence="5" id="KW-0472">Membrane</keyword>
<comment type="domain">
    <text evidence="7">The twin CX3C motif contains 4 conserved Cys residues that form 2 disulfide bonds in the mitochondrial intermembrane space.</text>
</comment>
<dbReference type="GO" id="GO:0045039">
    <property type="term" value="P:protein insertion into mitochondrial inner membrane"/>
    <property type="evidence" value="ECO:0007669"/>
    <property type="project" value="EnsemblFungi"/>
</dbReference>
<dbReference type="Proteomes" id="UP000094236">
    <property type="component" value="Unassembled WGS sequence"/>
</dbReference>
<evidence type="ECO:0000256" key="1">
    <source>
        <dbReference type="ARBA" id="ARBA00006720"/>
    </source>
</evidence>
<dbReference type="InterPro" id="IPR004217">
    <property type="entry name" value="Tim10-like"/>
</dbReference>
<name>A0A1E4TML1_PACTA</name>
<dbReference type="AlphaFoldDB" id="A0A1E4TML1"/>
<dbReference type="GO" id="GO:0015031">
    <property type="term" value="P:protein transport"/>
    <property type="evidence" value="ECO:0007669"/>
    <property type="project" value="UniProtKB-KW"/>
</dbReference>
<dbReference type="GO" id="GO:0042719">
    <property type="term" value="C:mitochondrial intermembrane space chaperone complex"/>
    <property type="evidence" value="ECO:0007669"/>
    <property type="project" value="EnsemblFungi"/>
</dbReference>
<protein>
    <recommendedName>
        <fullName evidence="7">Mitochondrial import inner membrane translocase subunit</fullName>
    </recommendedName>
</protein>
<reference evidence="10" key="1">
    <citation type="submission" date="2016-05" db="EMBL/GenBank/DDBJ databases">
        <title>Comparative genomics of biotechnologically important yeasts.</title>
        <authorList>
            <consortium name="DOE Joint Genome Institute"/>
            <person name="Riley R."/>
            <person name="Haridas S."/>
            <person name="Wolfe K.H."/>
            <person name="Lopes M.R."/>
            <person name="Hittinger C.T."/>
            <person name="Goker M."/>
            <person name="Salamov A."/>
            <person name="Wisecaver J."/>
            <person name="Long T.M."/>
            <person name="Aerts A.L."/>
            <person name="Barry K."/>
            <person name="Choi C."/>
            <person name="Clum A."/>
            <person name="Coughlan A.Y."/>
            <person name="Deshpande S."/>
            <person name="Douglass A.P."/>
            <person name="Hanson S.J."/>
            <person name="Klenk H.-P."/>
            <person name="Labutti K."/>
            <person name="Lapidus A."/>
            <person name="Lindquist E."/>
            <person name="Lipzen A."/>
            <person name="Meier-Kolthoff J.P."/>
            <person name="Ohm R.A."/>
            <person name="Otillar R.P."/>
            <person name="Pangilinan J."/>
            <person name="Peng Y."/>
            <person name="Rokas A."/>
            <person name="Rosa C.A."/>
            <person name="Scheuner C."/>
            <person name="Sibirny A.A."/>
            <person name="Slot J.C."/>
            <person name="Stielow J.B."/>
            <person name="Sun H."/>
            <person name="Kurtzman C.P."/>
            <person name="Blackwell M."/>
            <person name="Grigoriev I.V."/>
            <person name="Jeffries T.W."/>
        </authorList>
    </citation>
    <scope>NUCLEOTIDE SEQUENCE [LARGE SCALE GENOMIC DNA]</scope>
    <source>
        <strain evidence="10">NRRL Y-2460</strain>
    </source>
</reference>
<comment type="similarity">
    <text evidence="1 7">Belongs to the small Tim family.</text>
</comment>
<evidence type="ECO:0000256" key="5">
    <source>
        <dbReference type="ARBA" id="ARBA00023136"/>
    </source>
</evidence>
<comment type="function">
    <text evidence="7">Mitochondrial intermembrane chaperone that participates in the import and insertion of some multi-pass transmembrane proteins into the mitochondrial inner membrane. Also required for the transfer of beta-barrel precursors from the TOM complex to the sorting and assembly machinery (SAM complex) of the outer membrane. Acts as a chaperone-like protein that protects the hydrophobic precursors from aggregation and guide them through the mitochondrial intermembrane space.</text>
</comment>
<evidence type="ECO:0000259" key="8">
    <source>
        <dbReference type="Pfam" id="PF02953"/>
    </source>
</evidence>
<dbReference type="Pfam" id="PF02953">
    <property type="entry name" value="zf-Tim10_DDP"/>
    <property type="match status" value="1"/>
</dbReference>
<dbReference type="GO" id="GO:0005743">
    <property type="term" value="C:mitochondrial inner membrane"/>
    <property type="evidence" value="ECO:0007669"/>
    <property type="project" value="UniProtKB-SubCell"/>
</dbReference>
<keyword evidence="7" id="KW-0143">Chaperone</keyword>
<dbReference type="Gene3D" id="1.10.287.810">
    <property type="entry name" value="Mitochondrial import inner membrane translocase subunit tim13 like domains"/>
    <property type="match status" value="1"/>
</dbReference>
<comment type="subcellular location">
    <subcellularLocation>
        <location evidence="7">Mitochondrion inner membrane</location>
        <topology evidence="7">Peripheral membrane protein</topology>
        <orientation evidence="7">Intermembrane side</orientation>
    </subcellularLocation>
</comment>
<sequence length="89" mass="10266">MSELDPQELSRLDEQSKKDIMKFINSENSKSKVQMQIHTFTDMCFKKCISGPVTTGQLIGNEEQCINNCLNRYLDVNIKVVQQLQNVQK</sequence>
<keyword evidence="4 7" id="KW-0811">Translocation</keyword>
<keyword evidence="7" id="KW-0496">Mitochondrion</keyword>
<proteinExistence type="inferred from homology"/>
<evidence type="ECO:0000256" key="3">
    <source>
        <dbReference type="ARBA" id="ARBA00022927"/>
    </source>
</evidence>
<dbReference type="EMBL" id="KV454148">
    <property type="protein sequence ID" value="ODV92996.1"/>
    <property type="molecule type" value="Genomic_DNA"/>
</dbReference>
<keyword evidence="2 7" id="KW-0999">Mitochondrion inner membrane</keyword>
<dbReference type="InterPro" id="IPR035427">
    <property type="entry name" value="Tim10-like_dom_sf"/>
</dbReference>
<dbReference type="STRING" id="669874.A0A1E4TML1"/>
<evidence type="ECO:0000313" key="10">
    <source>
        <dbReference type="Proteomes" id="UP000094236"/>
    </source>
</evidence>
<evidence type="ECO:0000313" key="9">
    <source>
        <dbReference type="EMBL" id="ODV92996.1"/>
    </source>
</evidence>